<gene>
    <name evidence="6" type="ORF">CYBJADRAFT_118425</name>
</gene>
<dbReference type="Pfam" id="PF00226">
    <property type="entry name" value="DnaJ"/>
    <property type="match status" value="1"/>
</dbReference>
<dbReference type="InterPro" id="IPR018253">
    <property type="entry name" value="DnaJ_domain_CS"/>
</dbReference>
<dbReference type="STRING" id="983966.A0A1E4S302"/>
<keyword evidence="2" id="KW-0863">Zinc-finger</keyword>
<accession>A0A1E4S302</accession>
<evidence type="ECO:0000259" key="5">
    <source>
        <dbReference type="PROSITE" id="PS50076"/>
    </source>
</evidence>
<dbReference type="PRINTS" id="PR00625">
    <property type="entry name" value="JDOMAIN"/>
</dbReference>
<dbReference type="SMART" id="SM00271">
    <property type="entry name" value="DnaJ"/>
    <property type="match status" value="1"/>
</dbReference>
<reference evidence="6 7" key="1">
    <citation type="journal article" date="2016" name="Proc. Natl. Acad. Sci. U.S.A.">
        <title>Comparative genomics of biotechnologically important yeasts.</title>
        <authorList>
            <person name="Riley R."/>
            <person name="Haridas S."/>
            <person name="Wolfe K.H."/>
            <person name="Lopes M.R."/>
            <person name="Hittinger C.T."/>
            <person name="Goeker M."/>
            <person name="Salamov A.A."/>
            <person name="Wisecaver J.H."/>
            <person name="Long T.M."/>
            <person name="Calvey C.H."/>
            <person name="Aerts A.L."/>
            <person name="Barry K.W."/>
            <person name="Choi C."/>
            <person name="Clum A."/>
            <person name="Coughlan A.Y."/>
            <person name="Deshpande S."/>
            <person name="Douglass A.P."/>
            <person name="Hanson S.J."/>
            <person name="Klenk H.-P."/>
            <person name="LaButti K.M."/>
            <person name="Lapidus A."/>
            <person name="Lindquist E.A."/>
            <person name="Lipzen A.M."/>
            <person name="Meier-Kolthoff J.P."/>
            <person name="Ohm R.A."/>
            <person name="Otillar R.P."/>
            <person name="Pangilinan J.L."/>
            <person name="Peng Y."/>
            <person name="Rokas A."/>
            <person name="Rosa C.A."/>
            <person name="Scheuner C."/>
            <person name="Sibirny A.A."/>
            <person name="Slot J.C."/>
            <person name="Stielow J.B."/>
            <person name="Sun H."/>
            <person name="Kurtzman C.P."/>
            <person name="Blackwell M."/>
            <person name="Grigoriev I.V."/>
            <person name="Jeffries T.W."/>
        </authorList>
    </citation>
    <scope>NUCLEOTIDE SEQUENCE [LARGE SCALE GENOMIC DNA]</scope>
    <source>
        <strain evidence="7">ATCC 18201 / CBS 1600 / BCRC 20928 / JCM 3617 / NBRC 0987 / NRRL Y-1542</strain>
    </source>
</reference>
<organism evidence="6 7">
    <name type="scientific">Cyberlindnera jadinii (strain ATCC 18201 / CBS 1600 / BCRC 20928 / JCM 3617 / NBRC 0987 / NRRL Y-1542)</name>
    <name type="common">Torula yeast</name>
    <name type="synonym">Candida utilis</name>
    <dbReference type="NCBI Taxonomy" id="983966"/>
    <lineage>
        <taxon>Eukaryota</taxon>
        <taxon>Fungi</taxon>
        <taxon>Dikarya</taxon>
        <taxon>Ascomycota</taxon>
        <taxon>Saccharomycotina</taxon>
        <taxon>Saccharomycetes</taxon>
        <taxon>Phaffomycetales</taxon>
        <taxon>Phaffomycetaceae</taxon>
        <taxon>Cyberlindnera</taxon>
    </lineage>
</organism>
<feature type="coiled-coil region" evidence="4">
    <location>
        <begin position="210"/>
        <end position="309"/>
    </location>
</feature>
<keyword evidence="4" id="KW-0175">Coiled coil</keyword>
<dbReference type="AlphaFoldDB" id="A0A1E4S302"/>
<proteinExistence type="predicted"/>
<keyword evidence="7" id="KW-1185">Reference proteome</keyword>
<dbReference type="InterPro" id="IPR022755">
    <property type="entry name" value="Znf_C2H2_jaz"/>
</dbReference>
<dbReference type="OrthoDB" id="5894at2759"/>
<dbReference type="GO" id="GO:0003676">
    <property type="term" value="F:nucleic acid binding"/>
    <property type="evidence" value="ECO:0007669"/>
    <property type="project" value="InterPro"/>
</dbReference>
<dbReference type="InterPro" id="IPR013087">
    <property type="entry name" value="Znf_C2H2_type"/>
</dbReference>
<dbReference type="PANTHER" id="PTHR44029:SF1">
    <property type="entry name" value="DNAJ HOMOLOG SUBFAMILY C MEMBER 21"/>
    <property type="match status" value="1"/>
</dbReference>
<dbReference type="Pfam" id="PF12171">
    <property type="entry name" value="zf-C2H2_jaz"/>
    <property type="match status" value="1"/>
</dbReference>
<dbReference type="SUPFAM" id="SSF57667">
    <property type="entry name" value="beta-beta-alpha zinc fingers"/>
    <property type="match status" value="1"/>
</dbReference>
<dbReference type="GO" id="GO:0008270">
    <property type="term" value="F:zinc ion binding"/>
    <property type="evidence" value="ECO:0007669"/>
    <property type="project" value="UniProtKB-KW"/>
</dbReference>
<dbReference type="PROSITE" id="PS00028">
    <property type="entry name" value="ZINC_FINGER_C2H2_1"/>
    <property type="match status" value="1"/>
</dbReference>
<dbReference type="PANTHER" id="PTHR44029">
    <property type="entry name" value="DNAJ HOMOLOG SUBFAMILY C MEMBER 21"/>
    <property type="match status" value="1"/>
</dbReference>
<name>A0A1E4S302_CYBJN</name>
<dbReference type="PROSITE" id="PS50076">
    <property type="entry name" value="DNAJ_2"/>
    <property type="match status" value="1"/>
</dbReference>
<dbReference type="GeneID" id="30986656"/>
<dbReference type="InterPro" id="IPR001623">
    <property type="entry name" value="DnaJ_domain"/>
</dbReference>
<dbReference type="InterPro" id="IPR036236">
    <property type="entry name" value="Znf_C2H2_sf"/>
</dbReference>
<dbReference type="RefSeq" id="XP_020070872.1">
    <property type="nucleotide sequence ID" value="XM_020212260.1"/>
</dbReference>
<keyword evidence="1" id="KW-0479">Metal-binding</keyword>
<dbReference type="InterPro" id="IPR003604">
    <property type="entry name" value="Matrin/U1-like-C_Znf_C2H2"/>
</dbReference>
<dbReference type="CDD" id="cd06257">
    <property type="entry name" value="DnaJ"/>
    <property type="match status" value="1"/>
</dbReference>
<dbReference type="InterPro" id="IPR051964">
    <property type="entry name" value="Chaperone_stress_response"/>
</dbReference>
<dbReference type="Gene3D" id="1.10.287.110">
    <property type="entry name" value="DnaJ domain"/>
    <property type="match status" value="1"/>
</dbReference>
<dbReference type="PROSITE" id="PS00636">
    <property type="entry name" value="DNAJ_1"/>
    <property type="match status" value="1"/>
</dbReference>
<evidence type="ECO:0000256" key="4">
    <source>
        <dbReference type="SAM" id="Coils"/>
    </source>
</evidence>
<evidence type="ECO:0000313" key="6">
    <source>
        <dbReference type="EMBL" id="ODV73833.1"/>
    </source>
</evidence>
<feature type="domain" description="J" evidence="5">
    <location>
        <begin position="4"/>
        <end position="70"/>
    </location>
</feature>
<evidence type="ECO:0000313" key="7">
    <source>
        <dbReference type="Proteomes" id="UP000094389"/>
    </source>
</evidence>
<feature type="non-terminal residue" evidence="6">
    <location>
        <position position="377"/>
    </location>
</feature>
<dbReference type="InterPro" id="IPR054076">
    <property type="entry name" value="ZUO1-like_ZHD"/>
</dbReference>
<evidence type="ECO:0000256" key="2">
    <source>
        <dbReference type="ARBA" id="ARBA00022771"/>
    </source>
</evidence>
<dbReference type="EMBL" id="KV453929">
    <property type="protein sequence ID" value="ODV73833.1"/>
    <property type="molecule type" value="Genomic_DNA"/>
</dbReference>
<evidence type="ECO:0000256" key="3">
    <source>
        <dbReference type="ARBA" id="ARBA00022833"/>
    </source>
</evidence>
<dbReference type="Pfam" id="PF21884">
    <property type="entry name" value="ZUO1-like_ZHD"/>
    <property type="match status" value="1"/>
</dbReference>
<protein>
    <submittedName>
        <fullName evidence="6">DnaJ-domain-containing protein</fullName>
    </submittedName>
</protein>
<keyword evidence="3" id="KW-0862">Zinc</keyword>
<dbReference type="SMART" id="SM00451">
    <property type="entry name" value="ZnF_U1"/>
    <property type="match status" value="1"/>
</dbReference>
<dbReference type="FunFam" id="1.10.287.110:FF:000046">
    <property type="entry name" value="dnaJ homolog subfamily C member 21"/>
    <property type="match status" value="1"/>
</dbReference>
<dbReference type="Proteomes" id="UP000094389">
    <property type="component" value="Unassembled WGS sequence"/>
</dbReference>
<dbReference type="Gene3D" id="3.30.160.60">
    <property type="entry name" value="Classic Zinc Finger"/>
    <property type="match status" value="1"/>
</dbReference>
<dbReference type="InterPro" id="IPR036869">
    <property type="entry name" value="J_dom_sf"/>
</dbReference>
<evidence type="ECO:0000256" key="1">
    <source>
        <dbReference type="ARBA" id="ARBA00022723"/>
    </source>
</evidence>
<dbReference type="SUPFAM" id="SSF46565">
    <property type="entry name" value="Chaperone J-domain"/>
    <property type="match status" value="1"/>
</dbReference>
<dbReference type="GO" id="GO:0005737">
    <property type="term" value="C:cytoplasm"/>
    <property type="evidence" value="ECO:0007669"/>
    <property type="project" value="TreeGrafter"/>
</dbReference>
<sequence>MRTDYYELLGVTASAGDSELRKAYRKMALVYHPDKNPDNVEEATLKFAQIRSAYEVLSDPQERAWYDSHKSQILREDSDKYGDDGFDDVEPDIAGTTVEDILKFFDPSLYTRKDNSAYGMYAMVTQLFNKLAEEEILAGRQQGLEGYAQFQDDDHSDTTNNKYPKFGNLDSDYGSQVRKFYQVWGSFTSVKTFSWKDEYRYSTAGDRRTRRAMEKENKKARDSARREFNETVRSFVSFIKKRDPRVKEGAAKLEEERRMKQKEDMRKQLERDRLANEAIMNQFQEQSWQQLDEEQLADLEERFGKVEDEEHNDDEIEVFECVICDKFFKTEKQFKSHESSQKHKKLLKKLKWEMRKEGISLGIDPVSDESEFETADE</sequence>
<dbReference type="OMA" id="RANHEES"/>